<evidence type="ECO:0000313" key="1">
    <source>
        <dbReference type="EMBL" id="KAK1864701.1"/>
    </source>
</evidence>
<dbReference type="EMBL" id="CM020619">
    <property type="protein sequence ID" value="KAK1864701.1"/>
    <property type="molecule type" value="Genomic_DNA"/>
</dbReference>
<reference evidence="1" key="1">
    <citation type="submission" date="2019-11" db="EMBL/GenBank/DDBJ databases">
        <title>Nori genome reveals adaptations in red seaweeds to the harsh intertidal environment.</title>
        <authorList>
            <person name="Wang D."/>
            <person name="Mao Y."/>
        </authorList>
    </citation>
    <scope>NUCLEOTIDE SEQUENCE</scope>
    <source>
        <tissue evidence="1">Gametophyte</tissue>
    </source>
</reference>
<sequence>MGRAHRALASLSVAAVAAAAATAVRVPPRADAAAAPYHSSIPSSVRAFGENNVTGTYRILNEFGENPAFPCPATIVMNANGVVDAAKSVFTIPHSTMQADGVACTSNGSLDVLPSAVLSKESLMGDLGFTAVPRLTDTIVDALFANTRGFLLGIESSARTCGATILPGGAAVLFVHEEEDVQLLTNLTLPGGAGVSYMGTIVPDKACIYVRSAEERGPGVTSGGGSPTNQQAGGGGGGSPATVATATPTATPKPVEEDSCFPANATVQTADGAVVAMADLGLGTAVHVGGGAHSDVYAWSHKVPSRPSPFVAITTTHGEAATAPLLLSPSHYLYVYGALTAADEVRVGDELTDGSGRPLTVAAVERVTRPGLYAPHTLHGDLVVNGVAVSTYTRAVHPGVAHALLAPLRAAYRLGVADPAGSWLYAGRPAGVVAALLPRGF</sequence>
<organism evidence="1 2">
    <name type="scientific">Pyropia yezoensis</name>
    <name type="common">Susabi-nori</name>
    <name type="synonym">Porphyra yezoensis</name>
    <dbReference type="NCBI Taxonomy" id="2788"/>
    <lineage>
        <taxon>Eukaryota</taxon>
        <taxon>Rhodophyta</taxon>
        <taxon>Bangiophyceae</taxon>
        <taxon>Bangiales</taxon>
        <taxon>Bangiaceae</taxon>
        <taxon>Pyropia</taxon>
    </lineage>
</organism>
<proteinExistence type="predicted"/>
<gene>
    <name evidence="1" type="ORF">I4F81_007245</name>
</gene>
<dbReference type="Proteomes" id="UP000798662">
    <property type="component" value="Chromosome 2"/>
</dbReference>
<evidence type="ECO:0000313" key="2">
    <source>
        <dbReference type="Proteomes" id="UP000798662"/>
    </source>
</evidence>
<name>A0ACC3C416_PYRYE</name>
<keyword evidence="2" id="KW-1185">Reference proteome</keyword>
<protein>
    <submittedName>
        <fullName evidence="1">Uncharacterized protein</fullName>
    </submittedName>
</protein>
<accession>A0ACC3C416</accession>
<comment type="caution">
    <text evidence="1">The sequence shown here is derived from an EMBL/GenBank/DDBJ whole genome shotgun (WGS) entry which is preliminary data.</text>
</comment>